<keyword evidence="2" id="KW-0413">Isomerase</keyword>
<dbReference type="PANTHER" id="PTHR21198:SF7">
    <property type="entry name" value="ASPARTATE-GLUTAMATE RACEMASE FAMILY"/>
    <property type="match status" value="1"/>
</dbReference>
<name>A0A212LUG7_9FIRM</name>
<reference evidence="3" key="1">
    <citation type="submission" date="2016-08" db="EMBL/GenBank/DDBJ databases">
        <authorList>
            <person name="Seilhamer J.J."/>
        </authorList>
    </citation>
    <scope>NUCLEOTIDE SEQUENCE</scope>
    <source>
        <strain evidence="3">86</strain>
    </source>
</reference>
<gene>
    <name evidence="3" type="primary">ygeA</name>
    <name evidence="3" type="ORF">KL86SPO_31325</name>
</gene>
<dbReference type="Gene3D" id="3.40.50.1860">
    <property type="match status" value="2"/>
</dbReference>
<dbReference type="AlphaFoldDB" id="A0A212LUG7"/>
<evidence type="ECO:0000256" key="2">
    <source>
        <dbReference type="ARBA" id="ARBA00023235"/>
    </source>
</evidence>
<dbReference type="SUPFAM" id="SSF53681">
    <property type="entry name" value="Aspartate/glutamate racemase"/>
    <property type="match status" value="2"/>
</dbReference>
<dbReference type="RefSeq" id="WP_288184249.1">
    <property type="nucleotide sequence ID" value="NZ_LT608335.1"/>
</dbReference>
<dbReference type="InterPro" id="IPR033134">
    <property type="entry name" value="Asp/Glu_racemase_AS_2"/>
</dbReference>
<protein>
    <submittedName>
        <fullName evidence="3">Putative racemase</fullName>
    </submittedName>
</protein>
<dbReference type="PROSITE" id="PS00924">
    <property type="entry name" value="ASP_GLU_RACEMASE_2"/>
    <property type="match status" value="1"/>
</dbReference>
<dbReference type="GO" id="GO:0047661">
    <property type="term" value="F:amino-acid racemase activity"/>
    <property type="evidence" value="ECO:0007669"/>
    <property type="project" value="InterPro"/>
</dbReference>
<dbReference type="Pfam" id="PF01177">
    <property type="entry name" value="Asp_Glu_race"/>
    <property type="match status" value="1"/>
</dbReference>
<dbReference type="InterPro" id="IPR001920">
    <property type="entry name" value="Asp/Glu_race"/>
</dbReference>
<evidence type="ECO:0000256" key="1">
    <source>
        <dbReference type="ARBA" id="ARBA00007847"/>
    </source>
</evidence>
<organism evidence="3">
    <name type="scientific">uncultured Sporomusa sp</name>
    <dbReference type="NCBI Taxonomy" id="307249"/>
    <lineage>
        <taxon>Bacteria</taxon>
        <taxon>Bacillati</taxon>
        <taxon>Bacillota</taxon>
        <taxon>Negativicutes</taxon>
        <taxon>Selenomonadales</taxon>
        <taxon>Sporomusaceae</taxon>
        <taxon>Sporomusa</taxon>
        <taxon>environmental samples</taxon>
    </lineage>
</organism>
<dbReference type="InterPro" id="IPR004380">
    <property type="entry name" value="Asp_race"/>
</dbReference>
<dbReference type="NCBIfam" id="TIGR00035">
    <property type="entry name" value="asp_race"/>
    <property type="match status" value="1"/>
</dbReference>
<evidence type="ECO:0000313" key="3">
    <source>
        <dbReference type="EMBL" id="SCM81146.1"/>
    </source>
</evidence>
<proteinExistence type="inferred from homology"/>
<dbReference type="InterPro" id="IPR015942">
    <property type="entry name" value="Asp/Glu/hydantoin_racemase"/>
</dbReference>
<dbReference type="EMBL" id="FMJE01000003">
    <property type="protein sequence ID" value="SCM81146.1"/>
    <property type="molecule type" value="Genomic_DNA"/>
</dbReference>
<accession>A0A212LUG7</accession>
<dbReference type="PANTHER" id="PTHR21198">
    <property type="entry name" value="GLUTAMATE RACEMASE"/>
    <property type="match status" value="1"/>
</dbReference>
<sequence>MKTIGLIGGLSWESTLQYYRLLNEGIKLRLGGLHSARCLLYSVDFGPVEQWMRQGNWDEVDSVMVDAARRLQQGGADFLLICSNTIHKCAASIAEQTGMTVLHIADATAARIKAQEIATVGLLGTRFAMEGDFYRQRLQEQHGIEVIIPEADERELINTVIFKELCQGVFRQVSKAQYLKIIDKLLQQGAGGIVLGCTEIPLLIKQADVAAPLFDTMTIHAEAALQYALTGNNG</sequence>
<comment type="similarity">
    <text evidence="1">Belongs to the aspartate/glutamate racemases family.</text>
</comment>